<reference evidence="1 2" key="1">
    <citation type="journal article" date="2005" name="J. Bacteriol.">
        <title>Swine and poultry pathogens: the complete genome sequences of two strains of Mycoplasma hyopneumoniae and a strain of Mycoplasma synoviae.</title>
        <authorList>
            <person name="Vasconcelos A.T."/>
            <person name="Ferreira H.B."/>
            <person name="Bizarro C.V."/>
            <person name="Bonatto S.L."/>
            <person name="Carvalho M.O."/>
            <person name="Pinto P.M."/>
            <person name="Almeida D.F."/>
            <person name="Almeida L.G."/>
            <person name="Almeida R."/>
            <person name="Alves-Filho L."/>
            <person name="Assuncao E.N."/>
            <person name="Azevedo V.A."/>
            <person name="Bogo M.R."/>
            <person name="Brigido M.M."/>
            <person name="Brocchi M."/>
            <person name="Burity H.A."/>
            <person name="Camargo A.A."/>
            <person name="Camargo S.S."/>
            <person name="Carepo M.S."/>
            <person name="Carraro D.M."/>
            <person name="de Mattos Cascardo J.C."/>
            <person name="Castro L.A."/>
            <person name="Cavalcanti G."/>
            <person name="Chemale G."/>
            <person name="Collevatti R.G."/>
            <person name="Cunha C.W."/>
            <person name="Dallagiovanna B."/>
            <person name="Dambros B.P."/>
            <person name="Dellagostin O.A."/>
            <person name="Falcao C."/>
            <person name="Fantinatti-Garboggini F."/>
            <person name="Felipe M.S."/>
            <person name="Fiorentin L."/>
            <person name="Franco G.R."/>
            <person name="Freitas N.S."/>
            <person name="Frias D."/>
            <person name="Grangeiro T.B."/>
            <person name="Grisard E.C."/>
            <person name="Guimaraes C.T."/>
            <person name="Hungria M."/>
            <person name="Jardim S.N."/>
            <person name="Krieger M.A."/>
            <person name="Laurino J.P."/>
            <person name="Lima L.F."/>
            <person name="Lopes M.I."/>
            <person name="Loreto E.L."/>
            <person name="Madeira H.M."/>
            <person name="Manfio G.P."/>
            <person name="Maranhao A.Q."/>
            <person name="Martinkovics C.T."/>
            <person name="Medeiros S.R."/>
            <person name="Moreira M.A."/>
            <person name="Neiva M."/>
            <person name="Ramalho-Neto C.E."/>
            <person name="Nicolas M.F."/>
            <person name="Oliveira S.C."/>
            <person name="Paixao R.F."/>
            <person name="Pedrosa F.O."/>
            <person name="Pena S.D."/>
            <person name="Pereira M."/>
            <person name="Pereira-Ferrari L."/>
            <person name="Piffer I."/>
            <person name="Pinto L.S."/>
            <person name="Potrich D.P."/>
            <person name="Salim A.C."/>
            <person name="Santos F.R."/>
            <person name="Schmitt R."/>
            <person name="Schneider M.P."/>
            <person name="Schrank A."/>
            <person name="Schrank I.S."/>
            <person name="Schuck A.F."/>
            <person name="Seuanez H.N."/>
            <person name="Silva D.W."/>
            <person name="Silva R."/>
            <person name="Silva S.C."/>
            <person name="Soares C.M."/>
            <person name="Souza K.R."/>
            <person name="Souza R.C."/>
            <person name="Staats C.C."/>
            <person name="Steffens M.B."/>
            <person name="Teixeira S.M."/>
            <person name="Urmenyi T.P."/>
            <person name="Vainstein M.H."/>
            <person name="Zuccherato L.W."/>
            <person name="Simpson A.J."/>
            <person name="Zaha A."/>
        </authorList>
    </citation>
    <scope>NUCLEOTIDE SEQUENCE [LARGE SCALE GENOMIC DNA]</scope>
    <source>
        <strain evidence="1 2">7448</strain>
    </source>
</reference>
<gene>
    <name evidence="1" type="ordered locus">MHP7448_0708</name>
</gene>
<name>A4Q7X5_MESH7</name>
<evidence type="ECO:0000313" key="2">
    <source>
        <dbReference type="Proteomes" id="UP000000553"/>
    </source>
</evidence>
<dbReference type="KEGG" id="mhp:MHP7448_0708"/>
<sequence>MIFKFGCFSIIFAFGISKNKGCDHPLFIRIIITDFNNCTFGIKILLLSIKFIGKITKKHISFNYLFLAIKTKNFAG</sequence>
<evidence type="ECO:0000313" key="1">
    <source>
        <dbReference type="EMBL" id="ABP01123.1"/>
    </source>
</evidence>
<accession>A4Q7X5</accession>
<dbReference type="EMBL" id="AE017244">
    <property type="protein sequence ID" value="ABP01123.1"/>
    <property type="molecule type" value="Genomic_DNA"/>
</dbReference>
<dbReference type="Proteomes" id="UP000000553">
    <property type="component" value="Chromosome"/>
</dbReference>
<dbReference type="AlphaFoldDB" id="A4Q7X5"/>
<protein>
    <submittedName>
        <fullName evidence="1">Uncharacterized protein</fullName>
    </submittedName>
</protein>
<organism evidence="1 2">
    <name type="scientific">Mesomycoplasma hyopneumoniae (strain 7448)</name>
    <name type="common">Mycoplasma hyopneumoniae</name>
    <dbReference type="NCBI Taxonomy" id="262722"/>
    <lineage>
        <taxon>Bacteria</taxon>
        <taxon>Bacillati</taxon>
        <taxon>Mycoplasmatota</taxon>
        <taxon>Mycoplasmoidales</taxon>
        <taxon>Metamycoplasmataceae</taxon>
        <taxon>Mesomycoplasma</taxon>
    </lineage>
</organism>
<proteinExistence type="predicted"/>
<dbReference type="HOGENOM" id="CLU_2650556_0_0_14"/>